<gene>
    <name evidence="2" type="ORF">P0082_07135</name>
</gene>
<sequence length="287" mass="31201">MVLFGCEPISDTKNPSSDPPAAPKYTFTISFTGIQSLELTASSVEDITVSAIVRLADESVPAWADIKDKVGLLSRNIVAGTPKRIFTAKHYGTNDSLQTNIGAMSAADFLQPETAYKVYIFHNESVIETLPFTTAAIPPASDFPSINTEVSLKFAPNVLPFNPEIIISTSTGEIKGSYEVYGKEGEVLLIPMYMNSIRPLKTGWFVINGTTWLVVNCVLNSCLPNPGYAITPEVIYQSVAANTYHKVLFGIEFYNRFKNKPSADPGNGAIKDGADGKPFAIRFIADE</sequence>
<keyword evidence="3" id="KW-1185">Reference proteome</keyword>
<accession>A0ABY8ME49</accession>
<evidence type="ECO:0000256" key="1">
    <source>
        <dbReference type="SAM" id="MobiDB-lite"/>
    </source>
</evidence>
<dbReference type="RefSeq" id="WP_326926427.1">
    <property type="nucleotide sequence ID" value="NZ_CP123443.1"/>
</dbReference>
<evidence type="ECO:0000313" key="2">
    <source>
        <dbReference type="EMBL" id="WGK68256.1"/>
    </source>
</evidence>
<reference evidence="2 3" key="1">
    <citation type="submission" date="2023-04" db="EMBL/GenBank/DDBJ databases">
        <title>Spirochaete genome identified in red abalone sample constitutes a novel genus.</title>
        <authorList>
            <person name="Sharma S.P."/>
            <person name="Purcell C.M."/>
            <person name="Hyde J.R."/>
            <person name="Severin A.J."/>
        </authorList>
    </citation>
    <scope>NUCLEOTIDE SEQUENCE [LARGE SCALE GENOMIC DNA]</scope>
    <source>
        <strain evidence="2 3">SP-2023</strain>
    </source>
</reference>
<evidence type="ECO:0000313" key="3">
    <source>
        <dbReference type="Proteomes" id="UP001228690"/>
    </source>
</evidence>
<feature type="region of interest" description="Disordered" evidence="1">
    <location>
        <begin position="1"/>
        <end position="21"/>
    </location>
</feature>
<dbReference type="Proteomes" id="UP001228690">
    <property type="component" value="Chromosome"/>
</dbReference>
<proteinExistence type="predicted"/>
<organism evidence="2 3">
    <name type="scientific">Candidatus Haliotispira prima</name>
    <dbReference type="NCBI Taxonomy" id="3034016"/>
    <lineage>
        <taxon>Bacteria</taxon>
        <taxon>Pseudomonadati</taxon>
        <taxon>Spirochaetota</taxon>
        <taxon>Spirochaetia</taxon>
        <taxon>Spirochaetales</taxon>
        <taxon>Spirochaetaceae</taxon>
        <taxon>Candidatus Haliotispira</taxon>
    </lineage>
</organism>
<protein>
    <recommendedName>
        <fullName evidence="4">Lipoprotein</fullName>
    </recommendedName>
</protein>
<evidence type="ECO:0008006" key="4">
    <source>
        <dbReference type="Google" id="ProtNLM"/>
    </source>
</evidence>
<dbReference type="EMBL" id="CP123443">
    <property type="protein sequence ID" value="WGK68256.1"/>
    <property type="molecule type" value="Genomic_DNA"/>
</dbReference>
<name>A0ABY8ME49_9SPIO</name>